<proteinExistence type="predicted"/>
<feature type="transmembrane region" description="Helical" evidence="1">
    <location>
        <begin position="24"/>
        <end position="42"/>
    </location>
</feature>
<keyword evidence="1" id="KW-1133">Transmembrane helix</keyword>
<evidence type="ECO:0000256" key="1">
    <source>
        <dbReference type="SAM" id="Phobius"/>
    </source>
</evidence>
<dbReference type="Proteomes" id="UP000011769">
    <property type="component" value="Unassembled WGS sequence"/>
</dbReference>
<accession>A0ABN0IPP0</accession>
<evidence type="ECO:0000313" key="3">
    <source>
        <dbReference type="Proteomes" id="UP000011769"/>
    </source>
</evidence>
<sequence length="50" mass="5185">MGGIGSAVFVSNSLKYGLGVSLKSFPTLLCLVIGACLAGCLYEKIEIKGY</sequence>
<comment type="caution">
    <text evidence="2">The sequence shown here is derived from an EMBL/GenBank/DDBJ whole genome shotgun (WGS) entry which is preliminary data.</text>
</comment>
<name>A0ABN0IPP0_9STRE</name>
<keyword evidence="3" id="KW-1185">Reference proteome</keyword>
<protein>
    <submittedName>
        <fullName evidence="2">Uncharacterized protein</fullName>
    </submittedName>
</protein>
<organism evidence="2 3">
    <name type="scientific">Streptococcus parauberis KRS-02083</name>
    <dbReference type="NCBI Taxonomy" id="1207545"/>
    <lineage>
        <taxon>Bacteria</taxon>
        <taxon>Bacillati</taxon>
        <taxon>Bacillota</taxon>
        <taxon>Bacilli</taxon>
        <taxon>Lactobacillales</taxon>
        <taxon>Streptococcaceae</taxon>
        <taxon>Streptococcus</taxon>
    </lineage>
</organism>
<keyword evidence="1" id="KW-0812">Transmembrane</keyword>
<keyword evidence="1" id="KW-0472">Membrane</keyword>
<dbReference type="EMBL" id="ALYM01000006">
    <property type="protein sequence ID" value="EMG24789.1"/>
    <property type="molecule type" value="Genomic_DNA"/>
</dbReference>
<gene>
    <name evidence="2" type="ORF">SPJ1_1660</name>
</gene>
<reference evidence="2 3" key="1">
    <citation type="journal article" date="2013" name="PLoS ONE">
        <title>Comparative Genomic Characterization of Three Streptococcus parauberis Strains in Fish Pathogen, as Assessed by Wide-Genome Analyses.</title>
        <authorList>
            <person name="Nho S.W."/>
            <person name="Hikima J."/>
            <person name="Park S.B."/>
            <person name="Jang H.B."/>
            <person name="Cha I.S."/>
            <person name="Yasuike M."/>
            <person name="Nakamura Y."/>
            <person name="Fujiwara A."/>
            <person name="Sano M."/>
            <person name="Kanai K."/>
            <person name="Kondo H."/>
            <person name="Hirono I."/>
            <person name="Takeyama H."/>
            <person name="Aoki T."/>
            <person name="Jung T.S."/>
        </authorList>
    </citation>
    <scope>NUCLEOTIDE SEQUENCE [LARGE SCALE GENOMIC DNA]</scope>
    <source>
        <strain evidence="2 3">KRS-02083</strain>
    </source>
</reference>
<evidence type="ECO:0000313" key="2">
    <source>
        <dbReference type="EMBL" id="EMG24789.1"/>
    </source>
</evidence>